<protein>
    <recommendedName>
        <fullName evidence="3">ABC-2 transporter permease</fullName>
    </recommendedName>
</protein>
<keyword evidence="1" id="KW-0812">Transmembrane</keyword>
<feature type="transmembrane region" description="Helical" evidence="1">
    <location>
        <begin position="88"/>
        <end position="113"/>
    </location>
</feature>
<dbReference type="PANTHER" id="PTHR41309:SF2">
    <property type="entry name" value="MEMBRANE PROTEIN"/>
    <property type="match status" value="1"/>
</dbReference>
<dbReference type="Pfam" id="PF13346">
    <property type="entry name" value="ABC2_membrane_5"/>
    <property type="match status" value="1"/>
</dbReference>
<dbReference type="PANTHER" id="PTHR41309">
    <property type="entry name" value="MEMBRANE PROTEIN-RELATED"/>
    <property type="match status" value="1"/>
</dbReference>
<dbReference type="AlphaFoldDB" id="A0A644TX07"/>
<gene>
    <name evidence="2" type="ORF">SDC9_17300</name>
</gene>
<accession>A0A644TX07</accession>
<organism evidence="2">
    <name type="scientific">bioreactor metagenome</name>
    <dbReference type="NCBI Taxonomy" id="1076179"/>
    <lineage>
        <taxon>unclassified sequences</taxon>
        <taxon>metagenomes</taxon>
        <taxon>ecological metagenomes</taxon>
    </lineage>
</organism>
<comment type="caution">
    <text evidence="2">The sequence shown here is derived from an EMBL/GenBank/DDBJ whole genome shotgun (WGS) entry which is preliminary data.</text>
</comment>
<feature type="transmembrane region" description="Helical" evidence="1">
    <location>
        <begin position="45"/>
        <end position="67"/>
    </location>
</feature>
<evidence type="ECO:0000256" key="1">
    <source>
        <dbReference type="SAM" id="Phobius"/>
    </source>
</evidence>
<keyword evidence="1" id="KW-0472">Membrane</keyword>
<feature type="transmembrane region" description="Helical" evidence="1">
    <location>
        <begin position="21"/>
        <end position="39"/>
    </location>
</feature>
<name>A0A644TX07_9ZZZZ</name>
<sequence>MKPSSWISGLLLKDLLNLRPMTKTLVFMFLIFGIIFISMGNTMTVYFLLMIFAALLPMTSLTMDDMAKWDRYALTLPVTRKDIVTSKYLMTIMFFCVSIVISGIIAGVSYYLMPETATPFWFIVLVGSLGLFYGALLFPLLYKFGSEKARYMMFVLMAVIGILLVGWFALFGESLTGNLLIYILITAAGSICAFIASYFVSVRLYEKKEF</sequence>
<dbReference type="EMBL" id="VSSQ01000060">
    <property type="protein sequence ID" value="MPL71524.1"/>
    <property type="molecule type" value="Genomic_DNA"/>
</dbReference>
<feature type="transmembrane region" description="Helical" evidence="1">
    <location>
        <begin position="154"/>
        <end position="173"/>
    </location>
</feature>
<feature type="transmembrane region" description="Helical" evidence="1">
    <location>
        <begin position="119"/>
        <end position="142"/>
    </location>
</feature>
<evidence type="ECO:0000313" key="2">
    <source>
        <dbReference type="EMBL" id="MPL71524.1"/>
    </source>
</evidence>
<evidence type="ECO:0008006" key="3">
    <source>
        <dbReference type="Google" id="ProtNLM"/>
    </source>
</evidence>
<dbReference type="InterPro" id="IPR025699">
    <property type="entry name" value="ABC2_memb-like"/>
</dbReference>
<reference evidence="2" key="1">
    <citation type="submission" date="2019-08" db="EMBL/GenBank/DDBJ databases">
        <authorList>
            <person name="Kucharzyk K."/>
            <person name="Murdoch R.W."/>
            <person name="Higgins S."/>
            <person name="Loffler F."/>
        </authorList>
    </citation>
    <scope>NUCLEOTIDE SEQUENCE</scope>
</reference>
<feature type="transmembrane region" description="Helical" evidence="1">
    <location>
        <begin position="179"/>
        <end position="200"/>
    </location>
</feature>
<keyword evidence="1" id="KW-1133">Transmembrane helix</keyword>
<proteinExistence type="predicted"/>